<dbReference type="InterPro" id="IPR016171">
    <property type="entry name" value="Vanillyl_alc_oxidase_C-sub2"/>
</dbReference>
<evidence type="ECO:0000259" key="6">
    <source>
        <dbReference type="PROSITE" id="PS51387"/>
    </source>
</evidence>
<evidence type="ECO:0000256" key="1">
    <source>
        <dbReference type="ARBA" id="ARBA00001974"/>
    </source>
</evidence>
<keyword evidence="4" id="KW-0274">FAD</keyword>
<comment type="cofactor">
    <cofactor evidence="1">
        <name>FAD</name>
        <dbReference type="ChEBI" id="CHEBI:57692"/>
    </cofactor>
</comment>
<keyword evidence="3" id="KW-0285">Flavoprotein</keyword>
<dbReference type="PROSITE" id="PS51387">
    <property type="entry name" value="FAD_PCMH"/>
    <property type="match status" value="1"/>
</dbReference>
<reference evidence="7" key="2">
    <citation type="submission" date="2021-08" db="EMBL/GenBank/DDBJ databases">
        <authorList>
            <person name="Tani A."/>
            <person name="Ola A."/>
            <person name="Ogura Y."/>
            <person name="Katsura K."/>
            <person name="Hayashi T."/>
        </authorList>
    </citation>
    <scope>NUCLEOTIDE SEQUENCE</scope>
    <source>
        <strain evidence="7">DSM 23632</strain>
    </source>
</reference>
<gene>
    <name evidence="7" type="ORF">MPOCJGCO_4072</name>
</gene>
<reference evidence="7" key="1">
    <citation type="journal article" date="2021" name="Front. Microbiol.">
        <title>Comprehensive Comparative Genomics and Phenotyping of Methylobacterium Species.</title>
        <authorList>
            <person name="Alessa O."/>
            <person name="Ogura Y."/>
            <person name="Fujitani Y."/>
            <person name="Takami H."/>
            <person name="Hayashi T."/>
            <person name="Sahin N."/>
            <person name="Tani A."/>
        </authorList>
    </citation>
    <scope>NUCLEOTIDE SEQUENCE</scope>
    <source>
        <strain evidence="7">DSM 23632</strain>
    </source>
</reference>
<dbReference type="InterPro" id="IPR016164">
    <property type="entry name" value="FAD-linked_Oxase-like_C"/>
</dbReference>
<dbReference type="InterPro" id="IPR016169">
    <property type="entry name" value="FAD-bd_PCMH_sub2"/>
</dbReference>
<dbReference type="PANTHER" id="PTHR43716">
    <property type="entry name" value="D-2-HYDROXYGLUTARATE DEHYDROGENASE, MITOCHONDRIAL"/>
    <property type="match status" value="1"/>
</dbReference>
<dbReference type="InterPro" id="IPR016166">
    <property type="entry name" value="FAD-bd_PCMH"/>
</dbReference>
<evidence type="ECO:0000313" key="7">
    <source>
        <dbReference type="EMBL" id="GJE61944.1"/>
    </source>
</evidence>
<dbReference type="Gene3D" id="1.10.45.10">
    <property type="entry name" value="Vanillyl-alcohol Oxidase, Chain A, domain 4"/>
    <property type="match status" value="1"/>
</dbReference>
<name>A0ABQ4U412_9HYPH</name>
<organism evidence="7 8">
    <name type="scientific">Methylobacterium trifolii</name>
    <dbReference type="NCBI Taxonomy" id="1003092"/>
    <lineage>
        <taxon>Bacteria</taxon>
        <taxon>Pseudomonadati</taxon>
        <taxon>Pseudomonadota</taxon>
        <taxon>Alphaproteobacteria</taxon>
        <taxon>Hyphomicrobiales</taxon>
        <taxon>Methylobacteriaceae</taxon>
        <taxon>Methylobacterium</taxon>
    </lineage>
</organism>
<dbReference type="RefSeq" id="WP_238184497.1">
    <property type="nucleotide sequence ID" value="NZ_BPRB01000258.1"/>
</dbReference>
<sequence>MMHESVPDAFLATLAAIVGPSGLVTGAELRGRPASWTRPEEPCAAAALVRPRTTQEVSLVLAACHAAGHPVVPRGGCTGLVDGILCNAAEIALSLERMGGIESVDPLAMTMVARAGTTIAMVQDAAQAEGLMFPLDLGARGSATVGGTIATNAGGLRVLRYGMMREMVLGLEAVLADGTVVSSLRPLIKNNTGLDPKHLFLGTEGTLGIVTRAVLRLRPAPAGYATAFLACPGVDAAARVLARTQAAFQGRVSSFEGMWPGYYRLMTEPGRFAPPLPREHPYYALVEIECVPEEEPRIHALLESLMEAGDILDAVLAASEEQRRGLWRIREAVEMLVPAGFGRPFDVSVPLSAMHDYVAAATRAVAAIRPGAGAVAYGHIGDGNIHWNTTPLGDPALEAQVDAAIYGPLTALSGSVSAEHGIGLAKRGKLGLSRSDSEVAVMRAVKQALDPRRILNPGKIFLG</sequence>
<accession>A0ABQ4U412</accession>
<protein>
    <submittedName>
        <fullName evidence="7">FAD-linked oxidoreductase</fullName>
    </submittedName>
</protein>
<dbReference type="InterPro" id="IPR036318">
    <property type="entry name" value="FAD-bd_PCMH-like_sf"/>
</dbReference>
<comment type="caution">
    <text evidence="7">The sequence shown here is derived from an EMBL/GenBank/DDBJ whole genome shotgun (WGS) entry which is preliminary data.</text>
</comment>
<keyword evidence="5" id="KW-0560">Oxidoreductase</keyword>
<evidence type="ECO:0000256" key="3">
    <source>
        <dbReference type="ARBA" id="ARBA00022630"/>
    </source>
</evidence>
<dbReference type="Pfam" id="PF02913">
    <property type="entry name" value="FAD-oxidase_C"/>
    <property type="match status" value="1"/>
</dbReference>
<proteinExistence type="inferred from homology"/>
<evidence type="ECO:0000256" key="2">
    <source>
        <dbReference type="ARBA" id="ARBA00008000"/>
    </source>
</evidence>
<evidence type="ECO:0000256" key="5">
    <source>
        <dbReference type="ARBA" id="ARBA00023002"/>
    </source>
</evidence>
<dbReference type="EMBL" id="BPRB01000258">
    <property type="protein sequence ID" value="GJE61944.1"/>
    <property type="molecule type" value="Genomic_DNA"/>
</dbReference>
<dbReference type="InterPro" id="IPR051264">
    <property type="entry name" value="FAD-oxidored/transferase_4"/>
</dbReference>
<comment type="similarity">
    <text evidence="2">Belongs to the FAD-binding oxidoreductase/transferase type 4 family.</text>
</comment>
<evidence type="ECO:0000256" key="4">
    <source>
        <dbReference type="ARBA" id="ARBA00022827"/>
    </source>
</evidence>
<dbReference type="Gene3D" id="3.30.70.2190">
    <property type="match status" value="1"/>
</dbReference>
<dbReference type="Gene3D" id="3.30.70.2740">
    <property type="match status" value="1"/>
</dbReference>
<dbReference type="Proteomes" id="UP001055057">
    <property type="component" value="Unassembled WGS sequence"/>
</dbReference>
<dbReference type="Gene3D" id="3.30.465.10">
    <property type="match status" value="1"/>
</dbReference>
<dbReference type="Pfam" id="PF01565">
    <property type="entry name" value="FAD_binding_4"/>
    <property type="match status" value="1"/>
</dbReference>
<dbReference type="SUPFAM" id="SSF55103">
    <property type="entry name" value="FAD-linked oxidases, C-terminal domain"/>
    <property type="match status" value="1"/>
</dbReference>
<dbReference type="InterPro" id="IPR006094">
    <property type="entry name" value="Oxid_FAD_bind_N"/>
</dbReference>
<evidence type="ECO:0000313" key="8">
    <source>
        <dbReference type="Proteomes" id="UP001055057"/>
    </source>
</evidence>
<dbReference type="SUPFAM" id="SSF56176">
    <property type="entry name" value="FAD-binding/transporter-associated domain-like"/>
    <property type="match status" value="1"/>
</dbReference>
<dbReference type="PANTHER" id="PTHR43716:SF1">
    <property type="entry name" value="D-2-HYDROXYGLUTARATE DEHYDROGENASE, MITOCHONDRIAL"/>
    <property type="match status" value="1"/>
</dbReference>
<dbReference type="InterPro" id="IPR004113">
    <property type="entry name" value="FAD-bd_oxidored_4_C"/>
</dbReference>
<keyword evidence="8" id="KW-1185">Reference proteome</keyword>
<feature type="domain" description="FAD-binding PCMH-type" evidence="6">
    <location>
        <begin position="41"/>
        <end position="220"/>
    </location>
</feature>